<sequence>MTRLPVPVFATATNRYNSGDQQMEVHRLSAALNLAVQFVPSGEVMTRLPVPLKDTATNKFN</sequence>
<proteinExistence type="predicted"/>
<keyword evidence="2" id="KW-1185">Reference proteome</keyword>
<dbReference type="AlphaFoldDB" id="A0A2P2D1K0"/>
<reference evidence="1 2" key="1">
    <citation type="submission" date="2018-02" db="EMBL/GenBank/DDBJ databases">
        <title>Novel Leptospira species isolated from soil and water in Japan.</title>
        <authorList>
            <person name="Nakao R."/>
            <person name="Masuzawa T."/>
        </authorList>
    </citation>
    <scope>NUCLEOTIDE SEQUENCE [LARGE SCALE GENOMIC DNA]</scope>
    <source>
        <strain evidence="1 2">E8</strain>
    </source>
</reference>
<protein>
    <submittedName>
        <fullName evidence="1">Uncharacterized protein</fullName>
    </submittedName>
</protein>
<organism evidence="1 2">
    <name type="scientific">Leptospira johnsonii</name>
    <dbReference type="NCBI Taxonomy" id="1917820"/>
    <lineage>
        <taxon>Bacteria</taxon>
        <taxon>Pseudomonadati</taxon>
        <taxon>Spirochaetota</taxon>
        <taxon>Spirochaetia</taxon>
        <taxon>Leptospirales</taxon>
        <taxon>Leptospiraceae</taxon>
        <taxon>Leptospira</taxon>
    </lineage>
</organism>
<gene>
    <name evidence="1" type="ORF">LPTSP1_15200</name>
</gene>
<comment type="caution">
    <text evidence="1">The sequence shown here is derived from an EMBL/GenBank/DDBJ whole genome shotgun (WGS) entry which is preliminary data.</text>
</comment>
<dbReference type="Proteomes" id="UP000245076">
    <property type="component" value="Unassembled WGS sequence"/>
</dbReference>
<accession>A0A2P2D1K0</accession>
<dbReference type="EMBL" id="BFAY01000008">
    <property type="protein sequence ID" value="GBF38527.1"/>
    <property type="molecule type" value="Genomic_DNA"/>
</dbReference>
<evidence type="ECO:0000313" key="1">
    <source>
        <dbReference type="EMBL" id="GBF38527.1"/>
    </source>
</evidence>
<evidence type="ECO:0000313" key="2">
    <source>
        <dbReference type="Proteomes" id="UP000245076"/>
    </source>
</evidence>
<name>A0A2P2D1K0_9LEPT</name>